<evidence type="ECO:0000313" key="1">
    <source>
        <dbReference type="EMBL" id="CAI9536633.1"/>
    </source>
</evidence>
<accession>A0ABN9AS89</accession>
<organism evidence="1 2">
    <name type="scientific">Staurois parvus</name>
    <dbReference type="NCBI Taxonomy" id="386267"/>
    <lineage>
        <taxon>Eukaryota</taxon>
        <taxon>Metazoa</taxon>
        <taxon>Chordata</taxon>
        <taxon>Craniata</taxon>
        <taxon>Vertebrata</taxon>
        <taxon>Euteleostomi</taxon>
        <taxon>Amphibia</taxon>
        <taxon>Batrachia</taxon>
        <taxon>Anura</taxon>
        <taxon>Neobatrachia</taxon>
        <taxon>Ranoidea</taxon>
        <taxon>Ranidae</taxon>
        <taxon>Staurois</taxon>
    </lineage>
</organism>
<reference evidence="1" key="1">
    <citation type="submission" date="2023-05" db="EMBL/GenBank/DDBJ databases">
        <authorList>
            <person name="Stuckert A."/>
        </authorList>
    </citation>
    <scope>NUCLEOTIDE SEQUENCE</scope>
</reference>
<comment type="caution">
    <text evidence="1">The sequence shown here is derived from an EMBL/GenBank/DDBJ whole genome shotgun (WGS) entry which is preliminary data.</text>
</comment>
<dbReference type="Proteomes" id="UP001162483">
    <property type="component" value="Unassembled WGS sequence"/>
</dbReference>
<gene>
    <name evidence="1" type="ORF">SPARVUS_LOCUS1060052</name>
</gene>
<name>A0ABN9AS89_9NEOB</name>
<evidence type="ECO:0000313" key="2">
    <source>
        <dbReference type="Proteomes" id="UP001162483"/>
    </source>
</evidence>
<protein>
    <submittedName>
        <fullName evidence="1">Uncharacterized protein</fullName>
    </submittedName>
</protein>
<sequence>ILGWDLVTIAGADRGEVCIRHPCIALHSRSIQSSLSPSKSHPAHYVKYMQHTVNPLISPDINPFLPSVISTVSVLFY</sequence>
<proteinExistence type="predicted"/>
<dbReference type="EMBL" id="CATNWA010000352">
    <property type="protein sequence ID" value="CAI9536633.1"/>
    <property type="molecule type" value="Genomic_DNA"/>
</dbReference>
<keyword evidence="2" id="KW-1185">Reference proteome</keyword>
<feature type="non-terminal residue" evidence="1">
    <location>
        <position position="1"/>
    </location>
</feature>